<evidence type="ECO:0000313" key="1">
    <source>
        <dbReference type="EMBL" id="CAK9069603.1"/>
    </source>
</evidence>
<dbReference type="EMBL" id="CAXAMN010022467">
    <property type="protein sequence ID" value="CAK9069603.1"/>
    <property type="molecule type" value="Genomic_DNA"/>
</dbReference>
<reference evidence="1 3" key="1">
    <citation type="submission" date="2024-02" db="EMBL/GenBank/DDBJ databases">
        <authorList>
            <person name="Chen Y."/>
            <person name="Shah S."/>
            <person name="Dougan E. K."/>
            <person name="Thang M."/>
            <person name="Chan C."/>
        </authorList>
    </citation>
    <scope>NUCLEOTIDE SEQUENCE [LARGE SCALE GENOMIC DNA]</scope>
</reference>
<dbReference type="EMBL" id="CAXAMN010026136">
    <property type="protein sequence ID" value="CAK9100775.1"/>
    <property type="molecule type" value="Genomic_DNA"/>
</dbReference>
<comment type="caution">
    <text evidence="1">The sequence shown here is derived from an EMBL/GenBank/DDBJ whole genome shotgun (WGS) entry which is preliminary data.</text>
</comment>
<keyword evidence="3" id="KW-1185">Reference proteome</keyword>
<evidence type="ECO:0000313" key="3">
    <source>
        <dbReference type="Proteomes" id="UP001642484"/>
    </source>
</evidence>
<evidence type="ECO:0000313" key="2">
    <source>
        <dbReference type="EMBL" id="CAK9100775.1"/>
    </source>
</evidence>
<proteinExistence type="predicted"/>
<sequence>MPKRLVWREQANVTVGAVGADVSLKELHQRVSDRTLLDDPPWLAAAFNPGHERFVPQRQIASHCITCQPKCSMRVRATAVADNNYVLHYAGQHSADPCSKKIRGWSIHEIKATRALGQNSSEAQMHVALHDAGCATEAGRKRIAGKFKRLRAHARQRERTQSCAQIRRWADERLHLVGGPHEAVIFGHCIDAAGEGKRFRLAFGCAGHQKVLENLPRSAPICLAADGTFKVVWGRYTCYIGGLLHLVTSPGKVRAGPGGRGQVFLPRVSFAPLFYSLQESEGSSACMQSADFYLEYLAQAKPALAAKLRTCCMVVTDFAEAPRRGQ</sequence>
<feature type="non-terminal residue" evidence="1">
    <location>
        <position position="326"/>
    </location>
</feature>
<dbReference type="Proteomes" id="UP001642484">
    <property type="component" value="Unassembled WGS sequence"/>
</dbReference>
<accession>A0ABP0P1S9</accession>
<organism evidence="1 3">
    <name type="scientific">Durusdinium trenchii</name>
    <dbReference type="NCBI Taxonomy" id="1381693"/>
    <lineage>
        <taxon>Eukaryota</taxon>
        <taxon>Sar</taxon>
        <taxon>Alveolata</taxon>
        <taxon>Dinophyceae</taxon>
        <taxon>Suessiales</taxon>
        <taxon>Symbiodiniaceae</taxon>
        <taxon>Durusdinium</taxon>
    </lineage>
</organism>
<protein>
    <submittedName>
        <fullName evidence="1">Uncharacterized protein</fullName>
    </submittedName>
</protein>
<gene>
    <name evidence="1" type="ORF">CCMP2556_LOCUS34229</name>
    <name evidence="2" type="ORF">CCMP2556_LOCUS47572</name>
</gene>
<name>A0ABP0P1S9_9DINO</name>